<keyword evidence="1" id="KW-0472">Membrane</keyword>
<organism evidence="2 3">
    <name type="scientific">Corynespora cassiicola Philippines</name>
    <dbReference type="NCBI Taxonomy" id="1448308"/>
    <lineage>
        <taxon>Eukaryota</taxon>
        <taxon>Fungi</taxon>
        <taxon>Dikarya</taxon>
        <taxon>Ascomycota</taxon>
        <taxon>Pezizomycotina</taxon>
        <taxon>Dothideomycetes</taxon>
        <taxon>Pleosporomycetidae</taxon>
        <taxon>Pleosporales</taxon>
        <taxon>Corynesporascaceae</taxon>
        <taxon>Corynespora</taxon>
    </lineage>
</organism>
<protein>
    <submittedName>
        <fullName evidence="2">Uncharacterized protein</fullName>
    </submittedName>
</protein>
<feature type="transmembrane region" description="Helical" evidence="1">
    <location>
        <begin position="137"/>
        <end position="157"/>
    </location>
</feature>
<evidence type="ECO:0000313" key="2">
    <source>
        <dbReference type="EMBL" id="PSN69101.1"/>
    </source>
</evidence>
<keyword evidence="1" id="KW-0812">Transmembrane</keyword>
<accession>A0A2T2NUI4</accession>
<keyword evidence="3" id="KW-1185">Reference proteome</keyword>
<name>A0A2T2NUI4_CORCC</name>
<dbReference type="Proteomes" id="UP000240883">
    <property type="component" value="Unassembled WGS sequence"/>
</dbReference>
<feature type="transmembrane region" description="Helical" evidence="1">
    <location>
        <begin position="69"/>
        <end position="91"/>
    </location>
</feature>
<dbReference type="OrthoDB" id="2563633at2759"/>
<feature type="transmembrane region" description="Helical" evidence="1">
    <location>
        <begin position="29"/>
        <end position="49"/>
    </location>
</feature>
<proteinExistence type="predicted"/>
<sequence length="172" mass="18794">MASTNKRADINANSAVEIDPSTPGTIVRVALAAESLLNVLVLGIPTIFNPKRTLEQTYLPAGRSATPEAASALQLNGVGLMAITLPMVLAISNKPGAIELRRTSYQILSVYEAIAIPMHLWQAWVGEEGTGWSPDKLTWGMSVPMGLFLGFRIWVLYAKPQWMGKYRLKKVD</sequence>
<gene>
    <name evidence="2" type="ORF">BS50DRAFT_586452</name>
</gene>
<dbReference type="STRING" id="1448308.A0A2T2NUI4"/>
<keyword evidence="1" id="KW-1133">Transmembrane helix</keyword>
<dbReference type="EMBL" id="KZ678133">
    <property type="protein sequence ID" value="PSN69101.1"/>
    <property type="molecule type" value="Genomic_DNA"/>
</dbReference>
<dbReference type="AlphaFoldDB" id="A0A2T2NUI4"/>
<reference evidence="2 3" key="1">
    <citation type="journal article" date="2018" name="Front. Microbiol.">
        <title>Genome-Wide Analysis of Corynespora cassiicola Leaf Fall Disease Putative Effectors.</title>
        <authorList>
            <person name="Lopez D."/>
            <person name="Ribeiro S."/>
            <person name="Label P."/>
            <person name="Fumanal B."/>
            <person name="Venisse J.S."/>
            <person name="Kohler A."/>
            <person name="de Oliveira R.R."/>
            <person name="Labutti K."/>
            <person name="Lipzen A."/>
            <person name="Lail K."/>
            <person name="Bauer D."/>
            <person name="Ohm R.A."/>
            <person name="Barry K.W."/>
            <person name="Spatafora J."/>
            <person name="Grigoriev I.V."/>
            <person name="Martin F.M."/>
            <person name="Pujade-Renaud V."/>
        </authorList>
    </citation>
    <scope>NUCLEOTIDE SEQUENCE [LARGE SCALE GENOMIC DNA]</scope>
    <source>
        <strain evidence="2 3">Philippines</strain>
    </source>
</reference>
<feature type="transmembrane region" description="Helical" evidence="1">
    <location>
        <begin position="103"/>
        <end position="125"/>
    </location>
</feature>
<evidence type="ECO:0000256" key="1">
    <source>
        <dbReference type="SAM" id="Phobius"/>
    </source>
</evidence>
<evidence type="ECO:0000313" key="3">
    <source>
        <dbReference type="Proteomes" id="UP000240883"/>
    </source>
</evidence>